<sequence length="429" mass="47180">MSLTVKHLNSDASFLLTFQPLLTFPSPPSKTPNTFTVVLDPWLAGPSKFLHSKFSISRHKAESCITSLNQLSEIDLVVISQDKSDHCHKETLTQLPRSGGKTLILAEPSAAKVIRSWKHFAPEKVITLPKFDDPRSGKPSSIYRIPIPSTSSNGRPGEVTVTLLAQKPDITRVHTAIGITYRPPHNTEPFFEMTPPATPKSQSFSSTYEDKALSVIHAPHGCTYKTVERYATTHLFEQQALPLTALLHCFDRIQNVWYLGGNICSGLPGGQRIAQGLRAKVWISAHDGEKELKGLANKKIVVQKFEREEVESVIRPRCPRLSSKRSGTQAVVLAIGGEIRLSNTVKLGPGEDNESGKQVKLGPIIANVKVPQPEPSPVDSENQVNFGRQACLVQVPRPEPSPVDSECHFVTGKTYIEFPISPPATIRSM</sequence>
<keyword evidence="3" id="KW-1185">Reference proteome</keyword>
<accession>A0A8H8BX11</accession>
<evidence type="ECO:0000313" key="3">
    <source>
        <dbReference type="Proteomes" id="UP000664132"/>
    </source>
</evidence>
<dbReference type="PANTHER" id="PTHR36142">
    <property type="entry name" value="METALLO-HYDROLASE/OXIDOREDUCTASE SUPERFAMILY PROTEIN"/>
    <property type="match status" value="1"/>
</dbReference>
<dbReference type="OrthoDB" id="332863at2759"/>
<dbReference type="AlphaFoldDB" id="A0A8H8BX11"/>
<name>A0A8H8BX11_9HELO</name>
<dbReference type="Gene3D" id="3.60.15.10">
    <property type="entry name" value="Ribonuclease Z/Hydroxyacylglutathione hydrolase-like"/>
    <property type="match status" value="1"/>
</dbReference>
<dbReference type="Proteomes" id="UP000664132">
    <property type="component" value="Unassembled WGS sequence"/>
</dbReference>
<evidence type="ECO:0000313" key="2">
    <source>
        <dbReference type="EMBL" id="KAG4426803.1"/>
    </source>
</evidence>
<gene>
    <name evidence="2" type="ORF">IFR04_000234</name>
</gene>
<feature type="region of interest" description="Disordered" evidence="1">
    <location>
        <begin position="137"/>
        <end position="157"/>
    </location>
</feature>
<dbReference type="PANTHER" id="PTHR36142:SF5">
    <property type="entry name" value="METALLO-BETA-LACTAMASE DOMAIN-CONTAINING PROTEIN"/>
    <property type="match status" value="1"/>
</dbReference>
<organism evidence="2 3">
    <name type="scientific">Cadophora malorum</name>
    <dbReference type="NCBI Taxonomy" id="108018"/>
    <lineage>
        <taxon>Eukaryota</taxon>
        <taxon>Fungi</taxon>
        <taxon>Dikarya</taxon>
        <taxon>Ascomycota</taxon>
        <taxon>Pezizomycotina</taxon>
        <taxon>Leotiomycetes</taxon>
        <taxon>Helotiales</taxon>
        <taxon>Ploettnerulaceae</taxon>
        <taxon>Cadophora</taxon>
    </lineage>
</organism>
<comment type="caution">
    <text evidence="2">The sequence shown here is derived from an EMBL/GenBank/DDBJ whole genome shotgun (WGS) entry which is preliminary data.</text>
</comment>
<reference evidence="2" key="1">
    <citation type="submission" date="2021-02" db="EMBL/GenBank/DDBJ databases">
        <title>Genome sequence Cadophora malorum strain M34.</title>
        <authorList>
            <person name="Stefanovic E."/>
            <person name="Vu D."/>
            <person name="Scully C."/>
            <person name="Dijksterhuis J."/>
            <person name="Roader J."/>
            <person name="Houbraken J."/>
        </authorList>
    </citation>
    <scope>NUCLEOTIDE SEQUENCE</scope>
    <source>
        <strain evidence="2">M34</strain>
    </source>
</reference>
<protein>
    <submittedName>
        <fullName evidence="2">Uncharacterized protein</fullName>
    </submittedName>
</protein>
<proteinExistence type="predicted"/>
<dbReference type="EMBL" id="JAFJYH010000001">
    <property type="protein sequence ID" value="KAG4426803.1"/>
    <property type="molecule type" value="Genomic_DNA"/>
</dbReference>
<evidence type="ECO:0000256" key="1">
    <source>
        <dbReference type="SAM" id="MobiDB-lite"/>
    </source>
</evidence>
<dbReference type="InterPro" id="IPR036866">
    <property type="entry name" value="RibonucZ/Hydroxyglut_hydro"/>
</dbReference>